<dbReference type="Proteomes" id="UP000473648">
    <property type="component" value="Unassembled WGS sequence"/>
</dbReference>
<feature type="transmembrane region" description="Helical" evidence="1">
    <location>
        <begin position="139"/>
        <end position="165"/>
    </location>
</feature>
<keyword evidence="1" id="KW-0472">Membrane</keyword>
<gene>
    <name evidence="2" type="ORF">FRC53_06715</name>
</gene>
<keyword evidence="1" id="KW-0812">Transmembrane</keyword>
<keyword evidence="3" id="KW-1185">Reference proteome</keyword>
<dbReference type="InterPro" id="IPR010898">
    <property type="entry name" value="Hpre_diP_synth_I"/>
</dbReference>
<dbReference type="EMBL" id="VOGB01000004">
    <property type="protein sequence ID" value="MQM73098.1"/>
    <property type="molecule type" value="Genomic_DNA"/>
</dbReference>
<evidence type="ECO:0000313" key="3">
    <source>
        <dbReference type="Proteomes" id="UP000473648"/>
    </source>
</evidence>
<feature type="transmembrane region" description="Helical" evidence="1">
    <location>
        <begin position="110"/>
        <end position="133"/>
    </location>
</feature>
<comment type="caution">
    <text evidence="2">The sequence shown here is derived from an EMBL/GenBank/DDBJ whole genome shotgun (WGS) entry which is preliminary data.</text>
</comment>
<keyword evidence="1" id="KW-1133">Transmembrane helix</keyword>
<reference evidence="2" key="1">
    <citation type="journal article" date="2020" name="Appl. Environ. Microbiol.">
        <title>Medium-Chain Fatty Acid Synthesis by 'Candidatus Weimeria bifida' gen. nov., sp. nov., and 'Candidatus Pseudoramibacter fermentans' sp. nov.</title>
        <authorList>
            <person name="Scarborough M.J."/>
            <person name="Myers K.S."/>
            <person name="Donohue T.J."/>
            <person name="Noguera D.R."/>
        </authorList>
    </citation>
    <scope>NUCLEOTIDE SEQUENCE</scope>
    <source>
        <strain evidence="2">EUB1.1</strain>
    </source>
</reference>
<dbReference type="PIRSF" id="PIRSF027391">
    <property type="entry name" value="Hpre_diP_synt_I"/>
    <property type="match status" value="1"/>
</dbReference>
<evidence type="ECO:0000313" key="2">
    <source>
        <dbReference type="EMBL" id="MQM73098.1"/>
    </source>
</evidence>
<proteinExistence type="predicted"/>
<name>A0A6L5GSK5_9FIRM</name>
<dbReference type="Gene3D" id="1.10.1760.20">
    <property type="match status" value="1"/>
</dbReference>
<dbReference type="AlphaFoldDB" id="A0A6L5GSK5"/>
<feature type="transmembrane region" description="Helical" evidence="1">
    <location>
        <begin position="44"/>
        <end position="67"/>
    </location>
</feature>
<sequence>MKSRTHQLVTIALLTAAAAILGYVESLIPAFIPIPGIKLGLANIVTMLALALFNLPVAFGIVTARVLLTGFMFGSLSSILYSLAGGWISCLVMGLLAAVNRKRMAPLFSFYGISVFGAIAHNLGQLIVAYIVIQNVHLILYYLPFLVLAAIPIGLLTGFIFAKLLPHLPIKKEKR</sequence>
<dbReference type="InterPro" id="IPR014535">
    <property type="entry name" value="Hpre_diP_synt_I"/>
</dbReference>
<dbReference type="Pfam" id="PF07456">
    <property type="entry name" value="Hpre_diP_synt_I"/>
    <property type="match status" value="1"/>
</dbReference>
<accession>A0A6L5GSK5</accession>
<feature type="transmembrane region" description="Helical" evidence="1">
    <location>
        <begin position="6"/>
        <end position="32"/>
    </location>
</feature>
<organism evidence="2 3">
    <name type="scientific">Candidatus Pseudoramibacter fermentans</name>
    <dbReference type="NCBI Taxonomy" id="2594427"/>
    <lineage>
        <taxon>Bacteria</taxon>
        <taxon>Bacillati</taxon>
        <taxon>Bacillota</taxon>
        <taxon>Clostridia</taxon>
        <taxon>Eubacteriales</taxon>
        <taxon>Eubacteriaceae</taxon>
        <taxon>Pseudoramibacter</taxon>
    </lineage>
</organism>
<feature type="transmembrane region" description="Helical" evidence="1">
    <location>
        <begin position="79"/>
        <end position="98"/>
    </location>
</feature>
<evidence type="ECO:0000256" key="1">
    <source>
        <dbReference type="SAM" id="Phobius"/>
    </source>
</evidence>
<protein>
    <submittedName>
        <fullName evidence="2">Gx transporter family protein</fullName>
    </submittedName>
</protein>